<accession>A0A7J3ZLJ3</accession>
<sequence length="152" mass="16962">MEKRLEREILAVRSLEDYARVRARILADLGNVCYGGIGGSSKLQEELCERAWSFYSELNRALVEAGLREWQPKGFLADLSNSLKQSILELLDLKNLVVGAQSSRSIRIACIAREGFSFGRLTARAGSILILNLEQALPLVLLGLVRPLRLKH</sequence>
<dbReference type="AlphaFoldDB" id="A0A7J3ZLJ3"/>
<reference evidence="1" key="1">
    <citation type="journal article" date="2020" name="mSystems">
        <title>Genome- and Community-Level Interaction Insights into Carbon Utilization and Element Cycling Functions of Hydrothermarchaeota in Hydrothermal Sediment.</title>
        <authorList>
            <person name="Zhou Z."/>
            <person name="Liu Y."/>
            <person name="Xu W."/>
            <person name="Pan J."/>
            <person name="Luo Z.H."/>
            <person name="Li M."/>
        </authorList>
    </citation>
    <scope>NUCLEOTIDE SEQUENCE [LARGE SCALE GENOMIC DNA]</scope>
    <source>
        <strain evidence="1">SpSt-1116</strain>
    </source>
</reference>
<name>A0A7J3ZLJ3_9CREN</name>
<comment type="caution">
    <text evidence="1">The sequence shown here is derived from an EMBL/GenBank/DDBJ whole genome shotgun (WGS) entry which is preliminary data.</text>
</comment>
<gene>
    <name evidence="1" type="ORF">ENM78_02450</name>
</gene>
<evidence type="ECO:0000313" key="1">
    <source>
        <dbReference type="EMBL" id="HHQ80310.1"/>
    </source>
</evidence>
<dbReference type="EMBL" id="DRZC01000032">
    <property type="protein sequence ID" value="HHQ80310.1"/>
    <property type="molecule type" value="Genomic_DNA"/>
</dbReference>
<proteinExistence type="predicted"/>
<organism evidence="1">
    <name type="scientific">Fervidicoccus fontis</name>
    <dbReference type="NCBI Taxonomy" id="683846"/>
    <lineage>
        <taxon>Archaea</taxon>
        <taxon>Thermoproteota</taxon>
        <taxon>Thermoprotei</taxon>
        <taxon>Fervidicoccales</taxon>
        <taxon>Fervidicoccaceae</taxon>
        <taxon>Fervidicoccus</taxon>
    </lineage>
</organism>
<protein>
    <submittedName>
        <fullName evidence="1">Uncharacterized protein</fullName>
    </submittedName>
</protein>